<proteinExistence type="predicted"/>
<evidence type="ECO:0000313" key="2">
    <source>
        <dbReference type="Proteomes" id="UP000323886"/>
    </source>
</evidence>
<dbReference type="InterPro" id="IPR052894">
    <property type="entry name" value="AsmA-related"/>
</dbReference>
<dbReference type="GO" id="GO:0005886">
    <property type="term" value="C:plasma membrane"/>
    <property type="evidence" value="ECO:0007669"/>
    <property type="project" value="TreeGrafter"/>
</dbReference>
<organism evidence="1 2">
    <name type="scientific">Blastochloris sulfoviridis</name>
    <dbReference type="NCBI Taxonomy" id="50712"/>
    <lineage>
        <taxon>Bacteria</taxon>
        <taxon>Pseudomonadati</taxon>
        <taxon>Pseudomonadota</taxon>
        <taxon>Alphaproteobacteria</taxon>
        <taxon>Hyphomicrobiales</taxon>
        <taxon>Blastochloridaceae</taxon>
        <taxon>Blastochloris</taxon>
    </lineage>
</organism>
<dbReference type="RefSeq" id="WP_150096184.1">
    <property type="nucleotide sequence ID" value="NZ_VWPL01000003.1"/>
</dbReference>
<dbReference type="Proteomes" id="UP000323886">
    <property type="component" value="Unassembled WGS sequence"/>
</dbReference>
<sequence>MKLKLLGLAIVVVVAGLGALAAAFLIDWGAQRALLESRLGRAFGARVAIAGPIDAQLLPTPRFVLREVTIGGEGRRLDAAEAFGSLELWPLLRGEIQARELVLIEPRIEIDSEALGAPGLAGLAIPIAARRLVVEGGEIALRDRAGGRTLAITDLDATGDLREPEALARLQGRATIAGVGAAIRLAASAEADGVRLRLAADDLKLDSPGGRLAGRIAWDSAGAPGGLLTAELDAASLDLDAQPALSRAAGFLRALVGGGEVRLNIGADSLRYADVTARRVEARLVYGAATLAIERLGVADFGGLTATAQGRLARLDGEVEGRIRLDLVADGTAGLQALAGAAALPQAFARRLAAALVPARLTVDIVAGNLLVEGDISPEEAARMVAVGLRGSTGLGAVNVRAGVPLDAPETVVASVALSGGSARMWASLAGLDLPAGDARLGLNWNGQSGGAGELEARLSLPALEAETRGRLALRDGRLDPDLGLAIAKGDLGKLLPTLDDSPLPVSGSLWLTRTGDTLRAEAIDLELAGTPLKGALDIGTGDPLPLAGALAAGRIDLPQLLAVLGRDAIPVALDLTLTTPRLTLPLGWTVADAKGTLTYAAPRSELVVNEGRFAGGQAQGRLAMVTSEEGVSADLAVSLSGADLALLPAQEGGAKPSGRLDAEIAAAGTARTPADLPAALAGHGTLKVEALSWPGLSPDALAVLAGLAGKTAPSGSAVRAAAEAALAAGPLDLPRVEATLTIAGGQVRIGEVRTQTAAATLRGSAELDFDARKLQARLDISPRDITLPGSPELAVRWSGPFLAPRREIDVSAVMAALARAAAERAPSVSRRGSR</sequence>
<dbReference type="EMBL" id="VWPL01000003">
    <property type="protein sequence ID" value="KAA5603205.1"/>
    <property type="molecule type" value="Genomic_DNA"/>
</dbReference>
<accession>A0A5M6I5U7</accession>
<name>A0A5M6I5U7_9HYPH</name>
<dbReference type="OrthoDB" id="9816380at2"/>
<dbReference type="GO" id="GO:0090313">
    <property type="term" value="P:regulation of protein targeting to membrane"/>
    <property type="evidence" value="ECO:0007669"/>
    <property type="project" value="TreeGrafter"/>
</dbReference>
<dbReference type="PANTHER" id="PTHR30441">
    <property type="entry name" value="DUF748 DOMAIN-CONTAINING PROTEIN"/>
    <property type="match status" value="1"/>
</dbReference>
<evidence type="ECO:0000313" key="1">
    <source>
        <dbReference type="EMBL" id="KAA5603205.1"/>
    </source>
</evidence>
<comment type="caution">
    <text evidence="1">The sequence shown here is derived from an EMBL/GenBank/DDBJ whole genome shotgun (WGS) entry which is preliminary data.</text>
</comment>
<dbReference type="AlphaFoldDB" id="A0A5M6I5U7"/>
<keyword evidence="2" id="KW-1185">Reference proteome</keyword>
<gene>
    <name evidence="1" type="ORF">F1193_02985</name>
</gene>
<reference evidence="1 2" key="1">
    <citation type="submission" date="2019-09" db="EMBL/GenBank/DDBJ databases">
        <title>Draft Whole-Genome sequence of Blastochloris sulfoviridis DSM 729.</title>
        <authorList>
            <person name="Meyer T.E."/>
            <person name="Kyndt J.A."/>
        </authorList>
    </citation>
    <scope>NUCLEOTIDE SEQUENCE [LARGE SCALE GENOMIC DNA]</scope>
    <source>
        <strain evidence="1 2">DSM 729</strain>
    </source>
</reference>
<protein>
    <submittedName>
        <fullName evidence="1">Uncharacterized protein</fullName>
    </submittedName>
</protein>
<dbReference type="PANTHER" id="PTHR30441:SF4">
    <property type="entry name" value="PROTEIN ASMA"/>
    <property type="match status" value="1"/>
</dbReference>